<dbReference type="Gene3D" id="3.30.300.160">
    <property type="entry name" value="Type II secretion system, protein E, N-terminal domain"/>
    <property type="match status" value="1"/>
</dbReference>
<dbReference type="Pfam" id="PF05157">
    <property type="entry name" value="MshEN"/>
    <property type="match status" value="1"/>
</dbReference>
<dbReference type="InterPro" id="IPR027417">
    <property type="entry name" value="P-loop_NTPase"/>
</dbReference>
<comment type="similarity">
    <text evidence="1">Belongs to the GSP E family.</text>
</comment>
<dbReference type="AlphaFoldDB" id="A0AA48KE17"/>
<proteinExistence type="inferred from homology"/>
<dbReference type="SUPFAM" id="SSF160246">
    <property type="entry name" value="EspE N-terminal domain-like"/>
    <property type="match status" value="1"/>
</dbReference>
<dbReference type="InterPro" id="IPR037257">
    <property type="entry name" value="T2SS_E_N_sf"/>
</dbReference>
<evidence type="ECO:0000256" key="1">
    <source>
        <dbReference type="ARBA" id="ARBA00006611"/>
    </source>
</evidence>
<dbReference type="Gene3D" id="3.40.50.300">
    <property type="entry name" value="P-loop containing nucleotide triphosphate hydrolases"/>
    <property type="match status" value="1"/>
</dbReference>
<reference evidence="6" key="1">
    <citation type="journal article" date="2023" name="Int. J. Syst. Evol. Microbiol.">
        <title>Mesoterricola silvestris gen. nov., sp. nov., Mesoterricola sediminis sp. nov., Geothrix oryzae sp. nov., Geothrix edaphica sp. nov., Geothrix rubra sp. nov., and Geothrix limicola sp. nov., six novel members of Acidobacteriota isolated from soils.</title>
        <authorList>
            <person name="Itoh H."/>
            <person name="Sugisawa Y."/>
            <person name="Mise K."/>
            <person name="Xu Z."/>
            <person name="Kuniyasu M."/>
            <person name="Ushijima N."/>
            <person name="Kawano K."/>
            <person name="Kobayashi E."/>
            <person name="Shiratori Y."/>
            <person name="Masuda Y."/>
            <person name="Senoo K."/>
        </authorList>
    </citation>
    <scope>NUCLEOTIDE SEQUENCE [LARGE SCALE GENOMIC DNA]</scope>
    <source>
        <strain evidence="6">W79</strain>
    </source>
</reference>
<name>A0AA48KE17_9BACT</name>
<dbReference type="Pfam" id="PF00437">
    <property type="entry name" value="T2SSE"/>
    <property type="match status" value="1"/>
</dbReference>
<dbReference type="PANTHER" id="PTHR30258">
    <property type="entry name" value="TYPE II SECRETION SYSTEM PROTEIN GSPE-RELATED"/>
    <property type="match status" value="1"/>
</dbReference>
<protein>
    <submittedName>
        <fullName evidence="5">Type II secretion system ATPase PulE</fullName>
    </submittedName>
</protein>
<gene>
    <name evidence="5" type="primary">pulE</name>
    <name evidence="5" type="ORF">METEAL_41970</name>
</gene>
<dbReference type="InterPro" id="IPR001482">
    <property type="entry name" value="T2SS/T4SS_dom"/>
</dbReference>
<dbReference type="GO" id="GO:0005524">
    <property type="term" value="F:ATP binding"/>
    <property type="evidence" value="ECO:0007669"/>
    <property type="project" value="UniProtKB-KW"/>
</dbReference>
<dbReference type="Gene3D" id="3.30.450.90">
    <property type="match status" value="1"/>
</dbReference>
<dbReference type="GO" id="GO:0016887">
    <property type="term" value="F:ATP hydrolysis activity"/>
    <property type="evidence" value="ECO:0007669"/>
    <property type="project" value="TreeGrafter"/>
</dbReference>
<keyword evidence="2" id="KW-0547">Nucleotide-binding</keyword>
<dbReference type="Proteomes" id="UP001238179">
    <property type="component" value="Chromosome"/>
</dbReference>
<feature type="domain" description="Bacterial type II secretion system protein E" evidence="4">
    <location>
        <begin position="348"/>
        <end position="362"/>
    </location>
</feature>
<dbReference type="CDD" id="cd01129">
    <property type="entry name" value="PulE-GspE-like"/>
    <property type="match status" value="1"/>
</dbReference>
<evidence type="ECO:0000256" key="3">
    <source>
        <dbReference type="ARBA" id="ARBA00022840"/>
    </source>
</evidence>
<dbReference type="GO" id="GO:0005886">
    <property type="term" value="C:plasma membrane"/>
    <property type="evidence" value="ECO:0007669"/>
    <property type="project" value="TreeGrafter"/>
</dbReference>
<evidence type="ECO:0000259" key="4">
    <source>
        <dbReference type="PROSITE" id="PS00662"/>
    </source>
</evidence>
<accession>A0AA48KE17</accession>
<keyword evidence="3" id="KW-0067">ATP-binding</keyword>
<organism evidence="5 6">
    <name type="scientific">Mesoterricola silvestris</name>
    <dbReference type="NCBI Taxonomy" id="2927979"/>
    <lineage>
        <taxon>Bacteria</taxon>
        <taxon>Pseudomonadati</taxon>
        <taxon>Acidobacteriota</taxon>
        <taxon>Holophagae</taxon>
        <taxon>Holophagales</taxon>
        <taxon>Holophagaceae</taxon>
        <taxon>Mesoterricola</taxon>
    </lineage>
</organism>
<dbReference type="SUPFAM" id="SSF52540">
    <property type="entry name" value="P-loop containing nucleoside triphosphate hydrolases"/>
    <property type="match status" value="1"/>
</dbReference>
<dbReference type="PROSITE" id="PS00662">
    <property type="entry name" value="T2SP_E"/>
    <property type="match status" value="1"/>
</dbReference>
<evidence type="ECO:0000313" key="6">
    <source>
        <dbReference type="Proteomes" id="UP001238179"/>
    </source>
</evidence>
<evidence type="ECO:0000313" key="5">
    <source>
        <dbReference type="EMBL" id="BDU75023.1"/>
    </source>
</evidence>
<sequence>MTAVLATEELTKTEYRPASLYPTLDLTREPVDFALFQAIPLDLMLKHRFVPVHERDGALWLAMADPLDVVAQDLLRMHLKRPLRFAAAPFAQIQVVLKKSESGQKVLEEAGEALRVQVLREEDIDEDVLDLENLTDKEEAPIIRLVDTTIFNALQRRASDIHLETTSSGFQIKYRIDGSLYAAADPIDRRFASPIISRIKVMSELDIAEKRKPQDGRFKLKVRGRAIDFRVSIMPTIHGEDSVIRILDKENLSEEFKSLSLDILGFSPAELTRLRRFAREPYGMFLVTGPTGSGKTTTLYAVLSEIRSPEDKLITIEDPVEYQLEGVTQIPVNEKKGLTFAVGLRSILRHDPDKILVGEIRDSETAQIAIQSALTGHLVFTTVHANHTLDVLSRFQHMGVEVYNFVSALNCILAQRLVRTLCTKCKRPMDAPGPQELKENGLTEAWARTATFYDKVGCIECSGTGFRGRQAIIEFMGLNDELRELITRRASIREIKTAARNYGMQSLRESAVEKVRQGVTTLAEINKVTFRESE</sequence>
<dbReference type="PANTHER" id="PTHR30258:SF1">
    <property type="entry name" value="PROTEIN TRANSPORT PROTEIN HOFB HOMOLOG"/>
    <property type="match status" value="1"/>
</dbReference>
<dbReference type="FunFam" id="3.40.50.300:FF:000398">
    <property type="entry name" value="Type IV pilus assembly ATPase PilB"/>
    <property type="match status" value="1"/>
</dbReference>
<dbReference type="KEGG" id="msil:METEAL_41970"/>
<dbReference type="EMBL" id="AP027080">
    <property type="protein sequence ID" value="BDU75023.1"/>
    <property type="molecule type" value="Genomic_DNA"/>
</dbReference>
<dbReference type="RefSeq" id="WP_316413706.1">
    <property type="nucleotide sequence ID" value="NZ_AP027080.1"/>
</dbReference>
<keyword evidence="6" id="KW-1185">Reference proteome</keyword>
<evidence type="ECO:0000256" key="2">
    <source>
        <dbReference type="ARBA" id="ARBA00022741"/>
    </source>
</evidence>
<dbReference type="InterPro" id="IPR007831">
    <property type="entry name" value="T2SS_GspE_N"/>
</dbReference>